<evidence type="ECO:0000256" key="1">
    <source>
        <dbReference type="SAM" id="Phobius"/>
    </source>
</evidence>
<evidence type="ECO:0000313" key="2">
    <source>
        <dbReference type="EMBL" id="TGD70680.1"/>
    </source>
</evidence>
<keyword evidence="3" id="KW-1185">Reference proteome</keyword>
<name>A0A4Z0LTP7_9GAMM</name>
<dbReference type="OrthoDB" id="7064562at2"/>
<keyword evidence="1" id="KW-0472">Membrane</keyword>
<evidence type="ECO:0008006" key="4">
    <source>
        <dbReference type="Google" id="ProtNLM"/>
    </source>
</evidence>
<dbReference type="RefSeq" id="WP_135446624.1">
    <property type="nucleotide sequence ID" value="NZ_SRLE01000023.1"/>
</dbReference>
<proteinExistence type="predicted"/>
<gene>
    <name evidence="2" type="ORF">E4634_20855</name>
</gene>
<organism evidence="2 3">
    <name type="scientific">Mangrovimicrobium sediminis</name>
    <dbReference type="NCBI Taxonomy" id="2562682"/>
    <lineage>
        <taxon>Bacteria</taxon>
        <taxon>Pseudomonadati</taxon>
        <taxon>Pseudomonadota</taxon>
        <taxon>Gammaproteobacteria</taxon>
        <taxon>Cellvibrionales</taxon>
        <taxon>Halieaceae</taxon>
        <taxon>Mangrovimicrobium</taxon>
    </lineage>
</organism>
<dbReference type="AlphaFoldDB" id="A0A4Z0LTP7"/>
<sequence>MNRWKFAFLASCPILSVLVIVLLYGVIDQAVSIHYMEQGFDDLQRKNEVLGELIVRGGSEYSQEDFLFLLRQVYPEGFIVEDENKLKIGMNVFVFQEGRLSHAE</sequence>
<accession>A0A4Z0LTP7</accession>
<evidence type="ECO:0000313" key="3">
    <source>
        <dbReference type="Proteomes" id="UP000298050"/>
    </source>
</evidence>
<keyword evidence="1" id="KW-1133">Transmembrane helix</keyword>
<dbReference type="EMBL" id="SRLE01000023">
    <property type="protein sequence ID" value="TGD70680.1"/>
    <property type="molecule type" value="Genomic_DNA"/>
</dbReference>
<feature type="transmembrane region" description="Helical" evidence="1">
    <location>
        <begin position="6"/>
        <end position="27"/>
    </location>
</feature>
<dbReference type="Proteomes" id="UP000298050">
    <property type="component" value="Unassembled WGS sequence"/>
</dbReference>
<comment type="caution">
    <text evidence="2">The sequence shown here is derived from an EMBL/GenBank/DDBJ whole genome shotgun (WGS) entry which is preliminary data.</text>
</comment>
<protein>
    <recommendedName>
        <fullName evidence="4">Sensor histidine kinase</fullName>
    </recommendedName>
</protein>
<reference evidence="2 3" key="1">
    <citation type="submission" date="2019-04" db="EMBL/GenBank/DDBJ databases">
        <title>Taxonomy of novel Haliea sp. from mangrove soil of West Coast of India.</title>
        <authorList>
            <person name="Verma A."/>
            <person name="Kumar P."/>
            <person name="Krishnamurthi S."/>
        </authorList>
    </citation>
    <scope>NUCLEOTIDE SEQUENCE [LARGE SCALE GENOMIC DNA]</scope>
    <source>
        <strain evidence="2 3">SAOS-164</strain>
    </source>
</reference>
<keyword evidence="1" id="KW-0812">Transmembrane</keyword>